<dbReference type="InterPro" id="IPR025359">
    <property type="entry name" value="SduA_C"/>
</dbReference>
<dbReference type="RefSeq" id="WP_127084347.1">
    <property type="nucleotide sequence ID" value="NZ_RSCL01000017.1"/>
</dbReference>
<keyword evidence="3" id="KW-1185">Reference proteome</keyword>
<dbReference type="OrthoDB" id="280361at2"/>
<evidence type="ECO:0000313" key="3">
    <source>
        <dbReference type="Proteomes" id="UP000271624"/>
    </source>
</evidence>
<organism evidence="2 3">
    <name type="scientific">Dulcicalothrix desertica PCC 7102</name>
    <dbReference type="NCBI Taxonomy" id="232991"/>
    <lineage>
        <taxon>Bacteria</taxon>
        <taxon>Bacillati</taxon>
        <taxon>Cyanobacteriota</taxon>
        <taxon>Cyanophyceae</taxon>
        <taxon>Nostocales</taxon>
        <taxon>Calotrichaceae</taxon>
        <taxon>Dulcicalothrix</taxon>
    </lineage>
</organism>
<dbReference type="AlphaFoldDB" id="A0A3S1C813"/>
<reference evidence="2" key="1">
    <citation type="submission" date="2018-12" db="EMBL/GenBank/DDBJ databases">
        <authorList>
            <person name="Will S."/>
            <person name="Neumann-Schaal M."/>
            <person name="Henke P."/>
        </authorList>
    </citation>
    <scope>NUCLEOTIDE SEQUENCE</scope>
    <source>
        <strain evidence="2">PCC 7102</strain>
    </source>
</reference>
<name>A0A3S1C813_9CYAN</name>
<accession>A0A3S1C813</accession>
<dbReference type="Proteomes" id="UP000271624">
    <property type="component" value="Unassembled WGS sequence"/>
</dbReference>
<proteinExistence type="predicted"/>
<dbReference type="EMBL" id="RSCL01000017">
    <property type="protein sequence ID" value="RUT02046.1"/>
    <property type="molecule type" value="Genomic_DNA"/>
</dbReference>
<feature type="domain" description="Shedu protein SduA C-terminal" evidence="1">
    <location>
        <begin position="32"/>
        <end position="194"/>
    </location>
</feature>
<dbReference type="Pfam" id="PF14082">
    <property type="entry name" value="SduA_C"/>
    <property type="match status" value="1"/>
</dbReference>
<evidence type="ECO:0000259" key="1">
    <source>
        <dbReference type="Pfam" id="PF14082"/>
    </source>
</evidence>
<evidence type="ECO:0000313" key="2">
    <source>
        <dbReference type="EMBL" id="RUT02046.1"/>
    </source>
</evidence>
<comment type="caution">
    <text evidence="2">The sequence shown here is derived from an EMBL/GenBank/DDBJ whole genome shotgun (WGS) entry which is preliminary data.</text>
</comment>
<reference evidence="2" key="2">
    <citation type="journal article" date="2019" name="Genome Biol. Evol.">
        <title>Day and night: Metabolic profiles and evolutionary relationships of six axenic non-marine cyanobacteria.</title>
        <authorList>
            <person name="Will S.E."/>
            <person name="Henke P."/>
            <person name="Boedeker C."/>
            <person name="Huang S."/>
            <person name="Brinkmann H."/>
            <person name="Rohde M."/>
            <person name="Jarek M."/>
            <person name="Friedl T."/>
            <person name="Seufert S."/>
            <person name="Schumacher M."/>
            <person name="Overmann J."/>
            <person name="Neumann-Schaal M."/>
            <person name="Petersen J."/>
        </authorList>
    </citation>
    <scope>NUCLEOTIDE SEQUENCE [LARGE SCALE GENOMIC DNA]</scope>
    <source>
        <strain evidence="2">PCC 7102</strain>
    </source>
</reference>
<gene>
    <name evidence="2" type="ORF">DSM106972_061210</name>
</gene>
<protein>
    <recommendedName>
        <fullName evidence="1">Shedu protein SduA C-terminal domain-containing protein</fullName>
    </recommendedName>
</protein>
<sequence length="211" mass="25559">MKEFAKVNFDPVICRFQLEEFKELLQQKQSLSEKNDILPFFRERTQLSVFLGSYHKNIERLNRVAFEYDIFGDFAADLVVGDSRKKSYCFIEFEDARLNSVFVSKPGRYCPEWSPRFEKGFSQIIDWFWKIDDLERTDDFENRFGSRRIDYIGMLVIGRNDYLEPRDKKRLVWRQEHLVLNSKHVYCLTFDDLYNDLLFRINKYYRIETDG</sequence>